<keyword evidence="1" id="KW-0812">Transmembrane</keyword>
<organism evidence="2">
    <name type="scientific">Aspergillus flavus</name>
    <dbReference type="NCBI Taxonomy" id="5059"/>
    <lineage>
        <taxon>Eukaryota</taxon>
        <taxon>Fungi</taxon>
        <taxon>Dikarya</taxon>
        <taxon>Ascomycota</taxon>
        <taxon>Pezizomycotina</taxon>
        <taxon>Eurotiomycetes</taxon>
        <taxon>Eurotiomycetidae</taxon>
        <taxon>Eurotiales</taxon>
        <taxon>Aspergillaceae</taxon>
        <taxon>Aspergillus</taxon>
        <taxon>Aspergillus subgen. Circumdati</taxon>
    </lineage>
</organism>
<sequence length="84" mass="9940">MDLGRMHPRRKKKHDNKRYRLRMGTENNTSLVLISFEIFCRFLVRLLSAVSIADIILIPFLFFKEGKFKQAMYVPLGISFPHIK</sequence>
<keyword evidence="1" id="KW-0472">Membrane</keyword>
<gene>
    <name evidence="2" type="ORF">BDV35DRAFT_13359</name>
</gene>
<name>A0A5N6GP73_ASPFL</name>
<dbReference type="Proteomes" id="UP000325434">
    <property type="component" value="Unassembled WGS sequence"/>
</dbReference>
<dbReference type="AlphaFoldDB" id="A0A5N6GP73"/>
<proteinExistence type="predicted"/>
<evidence type="ECO:0000256" key="1">
    <source>
        <dbReference type="SAM" id="Phobius"/>
    </source>
</evidence>
<feature type="transmembrane region" description="Helical" evidence="1">
    <location>
        <begin position="45"/>
        <end position="63"/>
    </location>
</feature>
<protein>
    <submittedName>
        <fullName evidence="2">Uncharacterized protein</fullName>
    </submittedName>
</protein>
<keyword evidence="1" id="KW-1133">Transmembrane helix</keyword>
<reference evidence="2" key="1">
    <citation type="submission" date="2019-04" db="EMBL/GenBank/DDBJ databases">
        <title>Friends and foes A comparative genomics study of 23 Aspergillus species from section Flavi.</title>
        <authorList>
            <consortium name="DOE Joint Genome Institute"/>
            <person name="Kjaerbolling I."/>
            <person name="Vesth T."/>
            <person name="Frisvad J.C."/>
            <person name="Nybo J.L."/>
            <person name="Theobald S."/>
            <person name="Kildgaard S."/>
            <person name="Isbrandt T."/>
            <person name="Kuo A."/>
            <person name="Sato A."/>
            <person name="Lyhne E.K."/>
            <person name="Kogle M.E."/>
            <person name="Wiebenga A."/>
            <person name="Kun R.S."/>
            <person name="Lubbers R.J."/>
            <person name="Makela M.R."/>
            <person name="Barry K."/>
            <person name="Chovatia M."/>
            <person name="Clum A."/>
            <person name="Daum C."/>
            <person name="Haridas S."/>
            <person name="He G."/>
            <person name="LaButti K."/>
            <person name="Lipzen A."/>
            <person name="Mondo S."/>
            <person name="Riley R."/>
            <person name="Salamov A."/>
            <person name="Simmons B.A."/>
            <person name="Magnuson J.K."/>
            <person name="Henrissat B."/>
            <person name="Mortensen U.H."/>
            <person name="Larsen T.O."/>
            <person name="Devries R.P."/>
            <person name="Grigoriev I.V."/>
            <person name="Machida M."/>
            <person name="Baker S.E."/>
            <person name="Andersen M.R."/>
        </authorList>
    </citation>
    <scope>NUCLEOTIDE SEQUENCE [LARGE SCALE GENOMIC DNA]</scope>
    <source>
        <strain evidence="2">CBS 121.62</strain>
    </source>
</reference>
<accession>A0A5N6GP73</accession>
<evidence type="ECO:0000313" key="2">
    <source>
        <dbReference type="EMBL" id="KAB8242949.1"/>
    </source>
</evidence>
<dbReference type="EMBL" id="ML734652">
    <property type="protein sequence ID" value="KAB8242949.1"/>
    <property type="molecule type" value="Genomic_DNA"/>
</dbReference>